<name>A0A3P3Y897_PLABS</name>
<evidence type="ECO:0000313" key="9">
    <source>
        <dbReference type="EMBL" id="SPQ96375.1"/>
    </source>
</evidence>
<dbReference type="GO" id="GO:0046872">
    <property type="term" value="F:metal ion binding"/>
    <property type="evidence" value="ECO:0007669"/>
    <property type="project" value="UniProtKB-KW"/>
</dbReference>
<dbReference type="CDD" id="cd00200">
    <property type="entry name" value="WD40"/>
    <property type="match status" value="1"/>
</dbReference>
<keyword evidence="5" id="KW-0378">Hydrolase</keyword>
<feature type="compositionally biased region" description="Low complexity" evidence="7">
    <location>
        <begin position="936"/>
        <end position="948"/>
    </location>
</feature>
<dbReference type="SMART" id="SM00320">
    <property type="entry name" value="WD40"/>
    <property type="match status" value="6"/>
</dbReference>
<sequence>MSSCPGGTGSRASRQSDRSAALATLLAHEAAPRADRSPSPAPPTLTPHIRREHVLARHSDSVLALTVSSQSNHLFSGDQDGLIIVWELNTFSFVCDLVGHRRPILSMVLSAQSINGRSVLISSSRDNTIRVWDAVQMAPILVSTQMACSVFDMLLSGTRIFAGCLDSSIMTFDIGQLLQDLPESSATAPTAAVDVCQHASFLRGHLGYVYALVATQHLILSGSGDFTIRVWDFTTMSHKATLEGHTDSVTCLAIMPDAHLLSGSRDRTIKLWALESCHLVRSVDLLHPVISLCVVGEVLFVSTSMSSVQALDVQALRKIRCGKLDVDGTVLYMCNDRQFLFTCGTDNCITVWRLPNTHPFVCRELKPAIMDHCQPRLTTYKSSTAFNDLLIAAGAEAYIDIFKKHEIDLDALHLVKDAELSAIGIPLGTRRKILAVVHEMSHCSQRNTNDDNLVYFLQQLVAYQTVSTDDSKRSEGWNCIKFLEEFLQEIGAETQLRQIKSDCNPILIARIPAFPSNEPGRKLVFYAHYDVVSVCSERWASPPFVLTGRNGYLYGRGASDNKGPLAAFLFAIKEIIAEDGAPPLDIVLILDGEGERDSFRGGFATAVASSVEWLEKPSVILLANTVWSGLDRPCLNYGMRGIVVMTIEVYGLRADLHSGVHGGALHEPMVDLVHILSTLIDENGRVLIDGFYDPVAQMTDLEDSYYDDTDFGLDEYVEEVGVHQLRSDDAKSILKRRWREPCLTIHGVESSPKDRSGLGSIISHSAKATVSMRIVPDQAPDEVAEAFTKHVERAFARLNSGNTFKVDTVHTGNWWLGNPESHAFQAAAKAIRDVWNVEPLFIREGGTMATTHYLEEALKAPAVHIAFGQALDQAHLENERIRIKNLLWRTDELSEPQPSTNEDAACMNSPTLDRLYKWVRSPGYSRPPESLPVGMRRSASSRTAGTRSQCSRRPNAQLPVEATLNRCWNCGHAFDGAGLADHIDVQDASSLASKSCLPARGGVSADLVLPKNIRKLTSQMGTLIADLTRSIESARREPSRRQADRKSHVHDQLQRLGRHHEEYVKELTSTWHESIGEHDAAARSQTALLDLTTKLNLLNFEGYANEMKVQDDIAALQQEIERLEPRRAHELPQEFSILPAAQVPVAVKLYRQQQLLQIYKRRLTEYQVGNARMAEIIDRFGSLDALLDTITRLREENAVLRSREVRFAHEPLLRRRPLKQCTATFLRCLVMALQNELSSRPSTMPLAEPPTLVDVDVLHSQLQEGGNGTEKGDVGDSMLKVDSKLRAIQERLLDTYRDVLPASNSPGFTSPVLWGRGDDLPLPQQILCVLQCMSDAAAMMQAGASTISDLKDLCNDLSSRLVVPQPKTANGRAQAAGDSESHTATVSPDQQ</sequence>
<feature type="region of interest" description="Disordered" evidence="7">
    <location>
        <begin position="1364"/>
        <end position="1391"/>
    </location>
</feature>
<dbReference type="GO" id="GO:0006751">
    <property type="term" value="P:glutathione catabolic process"/>
    <property type="evidence" value="ECO:0007669"/>
    <property type="project" value="TreeGrafter"/>
</dbReference>
<feature type="compositionally biased region" description="Low complexity" evidence="7">
    <location>
        <begin position="10"/>
        <end position="20"/>
    </location>
</feature>
<evidence type="ECO:0000256" key="6">
    <source>
        <dbReference type="PROSITE-ProRule" id="PRU00221"/>
    </source>
</evidence>
<organism evidence="9 10">
    <name type="scientific">Plasmodiophora brassicae</name>
    <name type="common">Clubroot disease agent</name>
    <dbReference type="NCBI Taxonomy" id="37360"/>
    <lineage>
        <taxon>Eukaryota</taxon>
        <taxon>Sar</taxon>
        <taxon>Rhizaria</taxon>
        <taxon>Endomyxa</taxon>
        <taxon>Phytomyxea</taxon>
        <taxon>Plasmodiophorida</taxon>
        <taxon>Plasmodiophoridae</taxon>
        <taxon>Plasmodiophora</taxon>
    </lineage>
</organism>
<dbReference type="SUPFAM" id="SSF50978">
    <property type="entry name" value="WD40 repeat-like"/>
    <property type="match status" value="1"/>
</dbReference>
<keyword evidence="9" id="KW-0496">Mitochondrion</keyword>
<evidence type="ECO:0000256" key="2">
    <source>
        <dbReference type="ARBA" id="ARBA00022670"/>
    </source>
</evidence>
<feature type="region of interest" description="Disordered" evidence="7">
    <location>
        <begin position="927"/>
        <end position="954"/>
    </location>
</feature>
<dbReference type="Pfam" id="PF01546">
    <property type="entry name" value="Peptidase_M20"/>
    <property type="match status" value="1"/>
</dbReference>
<gene>
    <name evidence="9" type="ORF">PLBR_LOCUS3590</name>
</gene>
<dbReference type="InterPro" id="IPR001660">
    <property type="entry name" value="SAM"/>
</dbReference>
<dbReference type="PROSITE" id="PS50294">
    <property type="entry name" value="WD_REPEATS_REGION"/>
    <property type="match status" value="4"/>
</dbReference>
<feature type="compositionally biased region" description="Polar residues" evidence="7">
    <location>
        <begin position="1382"/>
        <end position="1391"/>
    </location>
</feature>
<dbReference type="InterPro" id="IPR002933">
    <property type="entry name" value="Peptidase_M20"/>
</dbReference>
<dbReference type="Gene3D" id="2.130.10.10">
    <property type="entry name" value="YVTN repeat-like/Quinoprotein amine dehydrogenase"/>
    <property type="match status" value="2"/>
</dbReference>
<dbReference type="Gene3D" id="3.30.70.360">
    <property type="match status" value="1"/>
</dbReference>
<feature type="region of interest" description="Disordered" evidence="7">
    <location>
        <begin position="1033"/>
        <end position="1054"/>
    </location>
</feature>
<dbReference type="Proteomes" id="UP000290189">
    <property type="component" value="Unassembled WGS sequence"/>
</dbReference>
<dbReference type="InterPro" id="IPR015943">
    <property type="entry name" value="WD40/YVTN_repeat-like_dom_sf"/>
</dbReference>
<dbReference type="PANTHER" id="PTHR43270">
    <property type="entry name" value="BETA-ALA-HIS DIPEPTIDASE"/>
    <property type="match status" value="1"/>
</dbReference>
<evidence type="ECO:0000256" key="3">
    <source>
        <dbReference type="ARBA" id="ARBA00022723"/>
    </source>
</evidence>
<evidence type="ECO:0000256" key="5">
    <source>
        <dbReference type="ARBA" id="ARBA00022801"/>
    </source>
</evidence>
<dbReference type="PROSITE" id="PS50082">
    <property type="entry name" value="WD_REPEATS_2"/>
    <property type="match status" value="4"/>
</dbReference>
<feature type="repeat" description="WD" evidence="6">
    <location>
        <begin position="55"/>
        <end position="90"/>
    </location>
</feature>
<feature type="domain" description="SAM" evidence="8">
    <location>
        <begin position="389"/>
        <end position="440"/>
    </location>
</feature>
<evidence type="ECO:0000256" key="1">
    <source>
        <dbReference type="ARBA" id="ARBA00022574"/>
    </source>
</evidence>
<dbReference type="SUPFAM" id="SSF53187">
    <property type="entry name" value="Zn-dependent exopeptidases"/>
    <property type="match status" value="1"/>
</dbReference>
<dbReference type="InterPro" id="IPR036322">
    <property type="entry name" value="WD40_repeat_dom_sf"/>
</dbReference>
<feature type="repeat" description="WD" evidence="6">
    <location>
        <begin position="202"/>
        <end position="241"/>
    </location>
</feature>
<dbReference type="Pfam" id="PF00536">
    <property type="entry name" value="SAM_1"/>
    <property type="match status" value="1"/>
</dbReference>
<dbReference type="Gene3D" id="3.40.630.10">
    <property type="entry name" value="Zn peptidases"/>
    <property type="match status" value="1"/>
</dbReference>
<keyword evidence="3" id="KW-0479">Metal-binding</keyword>
<evidence type="ECO:0000313" key="10">
    <source>
        <dbReference type="Proteomes" id="UP000290189"/>
    </source>
</evidence>
<dbReference type="InterPro" id="IPR051458">
    <property type="entry name" value="Cyt/Met_Dipeptidase"/>
</dbReference>
<dbReference type="EMBL" id="OVEO01000005">
    <property type="protein sequence ID" value="SPQ96375.1"/>
    <property type="molecule type" value="Genomic_DNA"/>
</dbReference>
<dbReference type="PANTHER" id="PTHR43270:SF8">
    <property type="entry name" value="DI- AND TRIPEPTIDASE DUG2-RELATED"/>
    <property type="match status" value="1"/>
</dbReference>
<proteinExistence type="predicted"/>
<geneLocation type="mitochondrion" evidence="9"/>
<feature type="repeat" description="WD" evidence="6">
    <location>
        <begin position="242"/>
        <end position="282"/>
    </location>
</feature>
<dbReference type="Pfam" id="PF00400">
    <property type="entry name" value="WD40"/>
    <property type="match status" value="4"/>
</dbReference>
<dbReference type="InterPro" id="IPR020472">
    <property type="entry name" value="WD40_PAC1"/>
</dbReference>
<keyword evidence="4" id="KW-0677">Repeat</keyword>
<feature type="region of interest" description="Disordered" evidence="7">
    <location>
        <begin position="1"/>
        <end position="20"/>
    </location>
</feature>
<reference evidence="9 10" key="1">
    <citation type="submission" date="2018-03" db="EMBL/GenBank/DDBJ databases">
        <authorList>
            <person name="Fogelqvist J."/>
        </authorList>
    </citation>
    <scope>NUCLEOTIDE SEQUENCE [LARGE SCALE GENOMIC DNA]</scope>
</reference>
<protein>
    <recommendedName>
        <fullName evidence="8">SAM domain-containing protein</fullName>
    </recommendedName>
</protein>
<evidence type="ECO:0000259" key="8">
    <source>
        <dbReference type="Pfam" id="PF00536"/>
    </source>
</evidence>
<dbReference type="SUPFAM" id="SSF47769">
    <property type="entry name" value="SAM/Pointed domain"/>
    <property type="match status" value="1"/>
</dbReference>
<dbReference type="InterPro" id="IPR019775">
    <property type="entry name" value="WD40_repeat_CS"/>
</dbReference>
<dbReference type="InterPro" id="IPR013761">
    <property type="entry name" value="SAM/pointed_sf"/>
</dbReference>
<dbReference type="PROSITE" id="PS00678">
    <property type="entry name" value="WD_REPEATS_1"/>
    <property type="match status" value="2"/>
</dbReference>
<dbReference type="GO" id="GO:0006508">
    <property type="term" value="P:proteolysis"/>
    <property type="evidence" value="ECO:0007669"/>
    <property type="project" value="UniProtKB-KW"/>
</dbReference>
<dbReference type="InterPro" id="IPR001680">
    <property type="entry name" value="WD40_rpt"/>
</dbReference>
<evidence type="ECO:0000256" key="7">
    <source>
        <dbReference type="SAM" id="MobiDB-lite"/>
    </source>
</evidence>
<keyword evidence="2" id="KW-0645">Protease</keyword>
<dbReference type="Gene3D" id="1.10.150.50">
    <property type="entry name" value="Transcription Factor, Ets-1"/>
    <property type="match status" value="1"/>
</dbReference>
<dbReference type="PRINTS" id="PR00320">
    <property type="entry name" value="GPROTEINBRPT"/>
</dbReference>
<evidence type="ECO:0000256" key="4">
    <source>
        <dbReference type="ARBA" id="ARBA00022737"/>
    </source>
</evidence>
<feature type="repeat" description="WD" evidence="6">
    <location>
        <begin position="97"/>
        <end position="133"/>
    </location>
</feature>
<accession>A0A3P3Y897</accession>
<dbReference type="GO" id="GO:0008233">
    <property type="term" value="F:peptidase activity"/>
    <property type="evidence" value="ECO:0007669"/>
    <property type="project" value="UniProtKB-KW"/>
</dbReference>
<keyword evidence="1 6" id="KW-0853">WD repeat</keyword>